<feature type="domain" description="RING-type" evidence="6">
    <location>
        <begin position="44"/>
        <end position="83"/>
    </location>
</feature>
<organism evidence="7 8">
    <name type="scientific">Cercospora berteroae</name>
    <dbReference type="NCBI Taxonomy" id="357750"/>
    <lineage>
        <taxon>Eukaryota</taxon>
        <taxon>Fungi</taxon>
        <taxon>Dikarya</taxon>
        <taxon>Ascomycota</taxon>
        <taxon>Pezizomycotina</taxon>
        <taxon>Dothideomycetes</taxon>
        <taxon>Dothideomycetidae</taxon>
        <taxon>Mycosphaerellales</taxon>
        <taxon>Mycosphaerellaceae</taxon>
        <taxon>Cercospora</taxon>
    </lineage>
</organism>
<proteinExistence type="predicted"/>
<keyword evidence="2 4" id="KW-0863">Zinc-finger</keyword>
<evidence type="ECO:0000256" key="3">
    <source>
        <dbReference type="ARBA" id="ARBA00022833"/>
    </source>
</evidence>
<evidence type="ECO:0000256" key="4">
    <source>
        <dbReference type="PROSITE-ProRule" id="PRU00175"/>
    </source>
</evidence>
<dbReference type="GO" id="GO:0008270">
    <property type="term" value="F:zinc ion binding"/>
    <property type="evidence" value="ECO:0007669"/>
    <property type="project" value="UniProtKB-KW"/>
</dbReference>
<dbReference type="Pfam" id="PF00097">
    <property type="entry name" value="zf-C3HC4"/>
    <property type="match status" value="1"/>
</dbReference>
<dbReference type="AlphaFoldDB" id="A0A2S6C6P9"/>
<evidence type="ECO:0000256" key="5">
    <source>
        <dbReference type="SAM" id="MobiDB-lite"/>
    </source>
</evidence>
<dbReference type="SUPFAM" id="SSF57850">
    <property type="entry name" value="RING/U-box"/>
    <property type="match status" value="1"/>
</dbReference>
<sequence length="142" mass="15225">MPALNMRDPIPKHPLTMAAPLPSKRDFLAAGLTPIPDTHSTGSCPLCHKTITDTVAIPCSNRHAFCKSCIIVWTTVNKKCPIDGEVLYHGPDRRTNVFYLLEVTMFDDGGGANGGEAGSGQEARGRGDTGGGYQERTRGRGE</sequence>
<keyword evidence="8" id="KW-1185">Reference proteome</keyword>
<dbReference type="Proteomes" id="UP000237631">
    <property type="component" value="Unassembled WGS sequence"/>
</dbReference>
<evidence type="ECO:0000256" key="2">
    <source>
        <dbReference type="ARBA" id="ARBA00022771"/>
    </source>
</evidence>
<evidence type="ECO:0000313" key="7">
    <source>
        <dbReference type="EMBL" id="PPJ55396.1"/>
    </source>
</evidence>
<keyword evidence="3" id="KW-0862">Zinc</keyword>
<reference evidence="8" key="1">
    <citation type="journal article" date="2017" name="bioRxiv">
        <title>Conservation of a gene cluster reveals novel cercosporin biosynthetic mechanisms and extends production to the genus Colletotrichum.</title>
        <authorList>
            <person name="de Jonge R."/>
            <person name="Ebert M.K."/>
            <person name="Huitt-Roehl C.R."/>
            <person name="Pal P."/>
            <person name="Suttle J.C."/>
            <person name="Spanner R.E."/>
            <person name="Neubauer J.D."/>
            <person name="Jurick W.M.II."/>
            <person name="Stott K.A."/>
            <person name="Secor G.A."/>
            <person name="Thomma B.P.H.J."/>
            <person name="Van de Peer Y."/>
            <person name="Townsend C.A."/>
            <person name="Bolton M.D."/>
        </authorList>
    </citation>
    <scope>NUCLEOTIDE SEQUENCE [LARGE SCALE GENOMIC DNA]</scope>
    <source>
        <strain evidence="8">CBS538.71</strain>
    </source>
</reference>
<dbReference type="EMBL" id="PNEN01000540">
    <property type="protein sequence ID" value="PPJ55396.1"/>
    <property type="molecule type" value="Genomic_DNA"/>
</dbReference>
<keyword evidence="1" id="KW-0479">Metal-binding</keyword>
<evidence type="ECO:0000313" key="8">
    <source>
        <dbReference type="Proteomes" id="UP000237631"/>
    </source>
</evidence>
<evidence type="ECO:0000259" key="6">
    <source>
        <dbReference type="PROSITE" id="PS50089"/>
    </source>
</evidence>
<dbReference type="InterPro" id="IPR001841">
    <property type="entry name" value="Znf_RING"/>
</dbReference>
<accession>A0A2S6C6P9</accession>
<evidence type="ECO:0000256" key="1">
    <source>
        <dbReference type="ARBA" id="ARBA00022723"/>
    </source>
</evidence>
<dbReference type="OrthoDB" id="4348522at2759"/>
<comment type="caution">
    <text evidence="7">The sequence shown here is derived from an EMBL/GenBank/DDBJ whole genome shotgun (WGS) entry which is preliminary data.</text>
</comment>
<dbReference type="InterPro" id="IPR013083">
    <property type="entry name" value="Znf_RING/FYVE/PHD"/>
</dbReference>
<dbReference type="InterPro" id="IPR018957">
    <property type="entry name" value="Znf_C3HC4_RING-type"/>
</dbReference>
<protein>
    <recommendedName>
        <fullName evidence="6">RING-type domain-containing protein</fullName>
    </recommendedName>
</protein>
<gene>
    <name evidence="7" type="ORF">CBER1_02738</name>
</gene>
<dbReference type="Gene3D" id="3.30.40.10">
    <property type="entry name" value="Zinc/RING finger domain, C3HC4 (zinc finger)"/>
    <property type="match status" value="1"/>
</dbReference>
<feature type="region of interest" description="Disordered" evidence="5">
    <location>
        <begin position="110"/>
        <end position="142"/>
    </location>
</feature>
<name>A0A2S6C6P9_9PEZI</name>
<dbReference type="PROSITE" id="PS50089">
    <property type="entry name" value="ZF_RING_2"/>
    <property type="match status" value="1"/>
</dbReference>